<evidence type="ECO:0000256" key="1">
    <source>
        <dbReference type="ARBA" id="ARBA00010701"/>
    </source>
</evidence>
<dbReference type="PANTHER" id="PTHR31828:SF1">
    <property type="entry name" value="PHOSPHOLIPASE A1-IIGAMMA"/>
    <property type="match status" value="1"/>
</dbReference>
<accession>A0AAN9FGQ6</accession>
<evidence type="ECO:0000313" key="7">
    <source>
        <dbReference type="EMBL" id="KAK7275984.1"/>
    </source>
</evidence>
<dbReference type="InterPro" id="IPR002921">
    <property type="entry name" value="Fungal_lipase-type"/>
</dbReference>
<dbReference type="GO" id="GO:0008970">
    <property type="term" value="F:phospholipase A1 activity"/>
    <property type="evidence" value="ECO:0007669"/>
    <property type="project" value="UniProtKB-UniRule"/>
</dbReference>
<dbReference type="InterPro" id="IPR029058">
    <property type="entry name" value="AB_hydrolase_fold"/>
</dbReference>
<gene>
    <name evidence="7" type="ORF">RIF29_17112</name>
</gene>
<evidence type="ECO:0000256" key="5">
    <source>
        <dbReference type="RuleBase" id="RU367093"/>
    </source>
</evidence>
<comment type="function">
    <text evidence="5">Acylhydrolase that catalyzes the hydrolysis of phospholipids at the sn-1 position.</text>
</comment>
<dbReference type="Proteomes" id="UP001372338">
    <property type="component" value="Unassembled WGS sequence"/>
</dbReference>
<evidence type="ECO:0000256" key="2">
    <source>
        <dbReference type="ARBA" id="ARBA00022801"/>
    </source>
</evidence>
<keyword evidence="4 5" id="KW-0443">Lipid metabolism</keyword>
<dbReference type="Gene3D" id="3.40.50.1820">
    <property type="entry name" value="alpha/beta hydrolase"/>
    <property type="match status" value="1"/>
</dbReference>
<evidence type="ECO:0000259" key="6">
    <source>
        <dbReference type="Pfam" id="PF01764"/>
    </source>
</evidence>
<feature type="domain" description="Fungal lipase-type" evidence="6">
    <location>
        <begin position="9"/>
        <end position="109"/>
    </location>
</feature>
<keyword evidence="8" id="KW-1185">Reference proteome</keyword>
<reference evidence="7 8" key="1">
    <citation type="submission" date="2024-01" db="EMBL/GenBank/DDBJ databases">
        <title>The genomes of 5 underutilized Papilionoideae crops provide insights into root nodulation and disease resistanc.</title>
        <authorList>
            <person name="Yuan L."/>
        </authorList>
    </citation>
    <scope>NUCLEOTIDE SEQUENCE [LARGE SCALE GENOMIC DNA]</scope>
    <source>
        <strain evidence="7">ZHUSHIDOU_FW_LH</strain>
        <tissue evidence="7">Leaf</tissue>
    </source>
</reference>
<keyword evidence="2 5" id="KW-0378">Hydrolase</keyword>
<dbReference type="AlphaFoldDB" id="A0AAN9FGQ6"/>
<evidence type="ECO:0000256" key="3">
    <source>
        <dbReference type="ARBA" id="ARBA00022963"/>
    </source>
</evidence>
<dbReference type="SUPFAM" id="SSF53474">
    <property type="entry name" value="alpha/beta-Hydrolases"/>
    <property type="match status" value="1"/>
</dbReference>
<dbReference type="EMBL" id="JAYWIO010000003">
    <property type="protein sequence ID" value="KAK7275984.1"/>
    <property type="molecule type" value="Genomic_DNA"/>
</dbReference>
<evidence type="ECO:0000313" key="8">
    <source>
        <dbReference type="Proteomes" id="UP001372338"/>
    </source>
</evidence>
<dbReference type="EC" id="3.1.1.-" evidence="5"/>
<protein>
    <recommendedName>
        <fullName evidence="5">Phospholipase A1</fullName>
        <ecNumber evidence="5">3.1.1.-</ecNumber>
    </recommendedName>
</protein>
<organism evidence="7 8">
    <name type="scientific">Crotalaria pallida</name>
    <name type="common">Smooth rattlebox</name>
    <name type="synonym">Crotalaria striata</name>
    <dbReference type="NCBI Taxonomy" id="3830"/>
    <lineage>
        <taxon>Eukaryota</taxon>
        <taxon>Viridiplantae</taxon>
        <taxon>Streptophyta</taxon>
        <taxon>Embryophyta</taxon>
        <taxon>Tracheophyta</taxon>
        <taxon>Spermatophyta</taxon>
        <taxon>Magnoliopsida</taxon>
        <taxon>eudicotyledons</taxon>
        <taxon>Gunneridae</taxon>
        <taxon>Pentapetalae</taxon>
        <taxon>rosids</taxon>
        <taxon>fabids</taxon>
        <taxon>Fabales</taxon>
        <taxon>Fabaceae</taxon>
        <taxon>Papilionoideae</taxon>
        <taxon>50 kb inversion clade</taxon>
        <taxon>genistoids sensu lato</taxon>
        <taxon>core genistoids</taxon>
        <taxon>Crotalarieae</taxon>
        <taxon>Crotalaria</taxon>
    </lineage>
</organism>
<name>A0AAN9FGQ6_CROPI</name>
<comment type="similarity">
    <text evidence="1 5">Belongs to the AB hydrolase superfamily. Lipase family.</text>
</comment>
<evidence type="ECO:0000256" key="4">
    <source>
        <dbReference type="ARBA" id="ARBA00023098"/>
    </source>
</evidence>
<dbReference type="Pfam" id="PF01764">
    <property type="entry name" value="Lipase_3"/>
    <property type="match status" value="1"/>
</dbReference>
<comment type="caution">
    <text evidence="7">The sequence shown here is derived from an EMBL/GenBank/DDBJ whole genome shotgun (WGS) entry which is preliminary data.</text>
</comment>
<dbReference type="InterPro" id="IPR033556">
    <property type="entry name" value="PLA"/>
</dbReference>
<dbReference type="PANTHER" id="PTHR31828">
    <property type="entry name" value="PHOSPHOLIPASE A1-IIGAMMA"/>
    <property type="match status" value="1"/>
</dbReference>
<proteinExistence type="inferred from homology"/>
<sequence>MMTINYTVQVLSEVRRLVELHEYEKISITVTRHNLGAAIATLNAVDIVANGYNKPCDDPCVNLAPVTTFVFSSPRVGDSNFEKLFSGFEKLRPMHVRNELDIVLNYPMIGYAYMGEELKIDTLKSKYLKNPGNPSSWHNLECYLHGVVGTEGSNNGGFKLEVNRDIALVNKIIDALKDEYLVRVSGWIEKNKDMVQQKMVHGKSWIMRWMLKMAFDP</sequence>
<keyword evidence="3 5" id="KW-0442">Lipid degradation</keyword>
<dbReference type="GO" id="GO:0016042">
    <property type="term" value="P:lipid catabolic process"/>
    <property type="evidence" value="ECO:0007669"/>
    <property type="project" value="UniProtKB-UniRule"/>
</dbReference>